<sequence>MTTTPRNILITGAGSGIGAAVAKVFTDAGDRVHLLDISADRLAQVAQELPTELVEQYPVDVTDFDAVQEAVAKVASHGSIDVLAGCAGVFDGLATVETTTRELWDRVIDINLTGTFNVVKPVAAQMISQKSGSIVLMSSIAAHRATPDGLAYDASKAGLEGMTRRLAVDLGPHGINANIVAPGVIRTGIRATSEEILGELVPDTNVGVGTNPELRDMLVPLRRAAEASEVASTVFFLAGEGASYISGDVIHVDGGWIAA</sequence>
<proteinExistence type="inferred from homology"/>
<dbReference type="PRINTS" id="PR00081">
    <property type="entry name" value="GDHRDH"/>
</dbReference>
<dbReference type="RefSeq" id="WP_187554438.1">
    <property type="nucleotide sequence ID" value="NZ_CP060716.1"/>
</dbReference>
<name>A0A7G9S292_9MICO</name>
<organism evidence="3 4">
    <name type="scientific">Leucobacter denitrificans</name>
    <dbReference type="NCBI Taxonomy" id="683042"/>
    <lineage>
        <taxon>Bacteria</taxon>
        <taxon>Bacillati</taxon>
        <taxon>Actinomycetota</taxon>
        <taxon>Actinomycetes</taxon>
        <taxon>Micrococcales</taxon>
        <taxon>Microbacteriaceae</taxon>
        <taxon>Leucobacter</taxon>
    </lineage>
</organism>
<dbReference type="Proteomes" id="UP000515934">
    <property type="component" value="Chromosome"/>
</dbReference>
<protein>
    <submittedName>
        <fullName evidence="3">SDR family oxidoreductase</fullName>
    </submittedName>
</protein>
<dbReference type="FunFam" id="3.40.50.720:FF:000084">
    <property type="entry name" value="Short-chain dehydrogenase reductase"/>
    <property type="match status" value="1"/>
</dbReference>
<dbReference type="Pfam" id="PF13561">
    <property type="entry name" value="adh_short_C2"/>
    <property type="match status" value="1"/>
</dbReference>
<reference evidence="3 4" key="1">
    <citation type="submission" date="2020-08" db="EMBL/GenBank/DDBJ databases">
        <title>Genome sequence of Leucobacter denitrificans KACC 14055T.</title>
        <authorList>
            <person name="Hyun D.-W."/>
            <person name="Bae J.-W."/>
        </authorList>
    </citation>
    <scope>NUCLEOTIDE SEQUENCE [LARGE SCALE GENOMIC DNA]</scope>
    <source>
        <strain evidence="3 4">KACC 14055</strain>
    </source>
</reference>
<dbReference type="EMBL" id="CP060716">
    <property type="protein sequence ID" value="QNN61967.1"/>
    <property type="molecule type" value="Genomic_DNA"/>
</dbReference>
<dbReference type="AlphaFoldDB" id="A0A7G9S292"/>
<dbReference type="GO" id="GO:0016616">
    <property type="term" value="F:oxidoreductase activity, acting on the CH-OH group of donors, NAD or NADP as acceptor"/>
    <property type="evidence" value="ECO:0007669"/>
    <property type="project" value="TreeGrafter"/>
</dbReference>
<evidence type="ECO:0000256" key="1">
    <source>
        <dbReference type="ARBA" id="ARBA00006484"/>
    </source>
</evidence>
<dbReference type="InterPro" id="IPR036291">
    <property type="entry name" value="NAD(P)-bd_dom_sf"/>
</dbReference>
<dbReference type="SUPFAM" id="SSF51735">
    <property type="entry name" value="NAD(P)-binding Rossmann-fold domains"/>
    <property type="match status" value="1"/>
</dbReference>
<dbReference type="InterPro" id="IPR002347">
    <property type="entry name" value="SDR_fam"/>
</dbReference>
<accession>A0A7G9S292</accession>
<dbReference type="KEGG" id="ldn:H9L06_06460"/>
<keyword evidence="4" id="KW-1185">Reference proteome</keyword>
<evidence type="ECO:0000313" key="3">
    <source>
        <dbReference type="EMBL" id="QNN61967.1"/>
    </source>
</evidence>
<evidence type="ECO:0000313" key="4">
    <source>
        <dbReference type="Proteomes" id="UP000515934"/>
    </source>
</evidence>
<gene>
    <name evidence="3" type="ORF">H9L06_06460</name>
</gene>
<comment type="similarity">
    <text evidence="1">Belongs to the short-chain dehydrogenases/reductases (SDR) family.</text>
</comment>
<evidence type="ECO:0000256" key="2">
    <source>
        <dbReference type="ARBA" id="ARBA00023002"/>
    </source>
</evidence>
<dbReference type="Gene3D" id="3.40.50.720">
    <property type="entry name" value="NAD(P)-binding Rossmann-like Domain"/>
    <property type="match status" value="1"/>
</dbReference>
<keyword evidence="2" id="KW-0560">Oxidoreductase</keyword>
<dbReference type="PRINTS" id="PR00080">
    <property type="entry name" value="SDRFAMILY"/>
</dbReference>
<dbReference type="PANTHER" id="PTHR42760">
    <property type="entry name" value="SHORT-CHAIN DEHYDROGENASES/REDUCTASES FAMILY MEMBER"/>
    <property type="match status" value="1"/>
</dbReference>